<dbReference type="EMBL" id="LSSN01000294">
    <property type="protein sequence ID" value="OMJ24702.1"/>
    <property type="molecule type" value="Genomic_DNA"/>
</dbReference>
<proteinExistence type="inferred from homology"/>
<comment type="caution">
    <text evidence="3">The sequence shown here is derived from an EMBL/GenBank/DDBJ whole genome shotgun (WGS) entry which is preliminary data.</text>
</comment>
<dbReference type="InterPro" id="IPR000560">
    <property type="entry name" value="His_Pase_clade-2"/>
</dbReference>
<protein>
    <submittedName>
        <fullName evidence="3">2-phosphoxylose phosphatase 1</fullName>
    </submittedName>
</protein>
<dbReference type="OrthoDB" id="10257284at2759"/>
<reference evidence="3 4" key="1">
    <citation type="submission" date="2017-01" db="EMBL/GenBank/DDBJ databases">
        <authorList>
            <person name="Mah S.A."/>
            <person name="Swanson W.J."/>
            <person name="Moy G.W."/>
            <person name="Vacquier V.D."/>
        </authorList>
    </citation>
    <scope>NUCLEOTIDE SEQUENCE [LARGE SCALE GENOMIC DNA]</scope>
    <source>
        <strain evidence="3 4">GSMNP</strain>
    </source>
</reference>
<evidence type="ECO:0000313" key="4">
    <source>
        <dbReference type="Proteomes" id="UP000187283"/>
    </source>
</evidence>
<dbReference type="Pfam" id="PF00328">
    <property type="entry name" value="His_Phos_2"/>
    <property type="match status" value="1"/>
</dbReference>
<dbReference type="AlphaFoldDB" id="A0A1R1YCR9"/>
<gene>
    <name evidence="3" type="ORF">AYI70_g1405</name>
</gene>
<dbReference type="SUPFAM" id="SSF53254">
    <property type="entry name" value="Phosphoglycerate mutase-like"/>
    <property type="match status" value="1"/>
</dbReference>
<dbReference type="Gene3D" id="3.40.50.1240">
    <property type="entry name" value="Phosphoglycerate mutase-like"/>
    <property type="match status" value="1"/>
</dbReference>
<dbReference type="Proteomes" id="UP000187283">
    <property type="component" value="Unassembled WGS sequence"/>
</dbReference>
<comment type="similarity">
    <text evidence="1">Belongs to the histidine acid phosphatase family.</text>
</comment>
<dbReference type="PANTHER" id="PTHR11567:SF110">
    <property type="entry name" value="2-PHOSPHOXYLOSE PHOSPHATASE 1"/>
    <property type="match status" value="1"/>
</dbReference>
<evidence type="ECO:0000313" key="3">
    <source>
        <dbReference type="EMBL" id="OMJ24702.1"/>
    </source>
</evidence>
<dbReference type="GO" id="GO:0016791">
    <property type="term" value="F:phosphatase activity"/>
    <property type="evidence" value="ECO:0007669"/>
    <property type="project" value="TreeGrafter"/>
</dbReference>
<name>A0A1R1YCR9_9FUNG</name>
<sequence>MGILPSEIDVMYTFELNCPNVRKLKYKISTLKKFKRILKKGKKDRDRISKIIKTSRIKKGAFAENWDLFFDILTSNYCHNKQPICNDGVCTTYDDLKIASHYYNLENKFTYFDNKHSKNYSILSGGYLLRDLMKELSSIIEHDAQKNDKIKIPKISIYSGHDLNLNGILGILRPDNQSFGNPKFASNLVIELWKHEYIKNEYRVRIIYNGKVLSLFNEDPKPKWCDSKSCDFLSLKSKIYDSTDADFYYMCNSKDVL</sequence>
<dbReference type="InterPro" id="IPR050645">
    <property type="entry name" value="Histidine_acid_phosphatase"/>
</dbReference>
<accession>A0A1R1YCR9</accession>
<evidence type="ECO:0000256" key="1">
    <source>
        <dbReference type="ARBA" id="ARBA00005375"/>
    </source>
</evidence>
<keyword evidence="2" id="KW-0378">Hydrolase</keyword>
<dbReference type="InterPro" id="IPR029033">
    <property type="entry name" value="His_PPase_superfam"/>
</dbReference>
<organism evidence="3 4">
    <name type="scientific">Smittium culicis</name>
    <dbReference type="NCBI Taxonomy" id="133412"/>
    <lineage>
        <taxon>Eukaryota</taxon>
        <taxon>Fungi</taxon>
        <taxon>Fungi incertae sedis</taxon>
        <taxon>Zoopagomycota</taxon>
        <taxon>Kickxellomycotina</taxon>
        <taxon>Harpellomycetes</taxon>
        <taxon>Harpellales</taxon>
        <taxon>Legeriomycetaceae</taxon>
        <taxon>Smittium</taxon>
    </lineage>
</organism>
<evidence type="ECO:0000256" key="2">
    <source>
        <dbReference type="ARBA" id="ARBA00022801"/>
    </source>
</evidence>
<keyword evidence="4" id="KW-1185">Reference proteome</keyword>
<dbReference type="PANTHER" id="PTHR11567">
    <property type="entry name" value="ACID PHOSPHATASE-RELATED"/>
    <property type="match status" value="1"/>
</dbReference>